<dbReference type="HOGENOM" id="CLU_2761864_0_0_1"/>
<dbReference type="EnsemblPlants" id="OB09G16480.1">
    <property type="protein sequence ID" value="OB09G16480.1"/>
    <property type="gene ID" value="OB09G16480"/>
</dbReference>
<name>J3MXB9_ORYBR</name>
<sequence length="70" mass="7899">MDFVVLVLSHNPHGFRAAGLLPKSNSVATSTTRWCTCQRLQSSVLVPSIRLFVYTYKIKFGFLILTLELI</sequence>
<organism evidence="1">
    <name type="scientific">Oryza brachyantha</name>
    <name type="common">malo sina</name>
    <dbReference type="NCBI Taxonomy" id="4533"/>
    <lineage>
        <taxon>Eukaryota</taxon>
        <taxon>Viridiplantae</taxon>
        <taxon>Streptophyta</taxon>
        <taxon>Embryophyta</taxon>
        <taxon>Tracheophyta</taxon>
        <taxon>Spermatophyta</taxon>
        <taxon>Magnoliopsida</taxon>
        <taxon>Liliopsida</taxon>
        <taxon>Poales</taxon>
        <taxon>Poaceae</taxon>
        <taxon>BOP clade</taxon>
        <taxon>Oryzoideae</taxon>
        <taxon>Oryzeae</taxon>
        <taxon>Oryzinae</taxon>
        <taxon>Oryza</taxon>
    </lineage>
</organism>
<reference evidence="1" key="2">
    <citation type="submission" date="2013-04" db="UniProtKB">
        <authorList>
            <consortium name="EnsemblPlants"/>
        </authorList>
    </citation>
    <scope>IDENTIFICATION</scope>
</reference>
<accession>J3MXB9</accession>
<reference evidence="1" key="1">
    <citation type="journal article" date="2013" name="Nat. Commun.">
        <title>Whole-genome sequencing of Oryza brachyantha reveals mechanisms underlying Oryza genome evolution.</title>
        <authorList>
            <person name="Chen J."/>
            <person name="Huang Q."/>
            <person name="Gao D."/>
            <person name="Wang J."/>
            <person name="Lang Y."/>
            <person name="Liu T."/>
            <person name="Li B."/>
            <person name="Bai Z."/>
            <person name="Luis Goicoechea J."/>
            <person name="Liang C."/>
            <person name="Chen C."/>
            <person name="Zhang W."/>
            <person name="Sun S."/>
            <person name="Liao Y."/>
            <person name="Zhang X."/>
            <person name="Yang L."/>
            <person name="Song C."/>
            <person name="Wang M."/>
            <person name="Shi J."/>
            <person name="Liu G."/>
            <person name="Liu J."/>
            <person name="Zhou H."/>
            <person name="Zhou W."/>
            <person name="Yu Q."/>
            <person name="An N."/>
            <person name="Chen Y."/>
            <person name="Cai Q."/>
            <person name="Wang B."/>
            <person name="Liu B."/>
            <person name="Min J."/>
            <person name="Huang Y."/>
            <person name="Wu H."/>
            <person name="Li Z."/>
            <person name="Zhang Y."/>
            <person name="Yin Y."/>
            <person name="Song W."/>
            <person name="Jiang J."/>
            <person name="Jackson S.A."/>
            <person name="Wing R.A."/>
            <person name="Wang J."/>
            <person name="Chen M."/>
        </authorList>
    </citation>
    <scope>NUCLEOTIDE SEQUENCE [LARGE SCALE GENOMIC DNA]</scope>
    <source>
        <strain evidence="1">cv. IRGC 101232</strain>
    </source>
</reference>
<dbReference type="Gramene" id="OB09G16480.1">
    <property type="protein sequence ID" value="OB09G16480.1"/>
    <property type="gene ID" value="OB09G16480"/>
</dbReference>
<keyword evidence="2" id="KW-1185">Reference proteome</keyword>
<dbReference type="Proteomes" id="UP000006038">
    <property type="component" value="Chromosome 9"/>
</dbReference>
<proteinExistence type="predicted"/>
<protein>
    <submittedName>
        <fullName evidence="1">Uncharacterized protein</fullName>
    </submittedName>
</protein>
<evidence type="ECO:0000313" key="1">
    <source>
        <dbReference type="EnsemblPlants" id="OB09G16480.1"/>
    </source>
</evidence>
<dbReference type="AlphaFoldDB" id="J3MXB9"/>
<evidence type="ECO:0000313" key="2">
    <source>
        <dbReference type="Proteomes" id="UP000006038"/>
    </source>
</evidence>